<dbReference type="Proteomes" id="UP000487350">
    <property type="component" value="Unassembled WGS sequence"/>
</dbReference>
<keyword evidence="2" id="KW-1185">Reference proteome</keyword>
<evidence type="ECO:0000313" key="2">
    <source>
        <dbReference type="Proteomes" id="UP000487350"/>
    </source>
</evidence>
<sequence length="211" mass="23286">MKYPKAVVTLAVVVVAGLAVLTFSGLRVPGTQQEQWHLLDPAQVIVLRTPGGLLEVATLSRVEEFGWQTTYTCPLIDCATLFGATVTRVRVPVHYTYRIPLAQTWELRVQGQDYVLTVPAVQPALPPAIEAAKLEIETKDAWTSPGAQLNVQSTLRQLGPELERRATLPAYLQTQEPLAARTVEEFARKWMREQGKAVNAKVRVVFRSGGA</sequence>
<evidence type="ECO:0000313" key="1">
    <source>
        <dbReference type="EMBL" id="MRD48808.1"/>
    </source>
</evidence>
<name>A0A844B260_9BURK</name>
<protein>
    <recommendedName>
        <fullName evidence="3">DUF4230 domain-containing protein</fullName>
    </recommendedName>
</protein>
<gene>
    <name evidence="1" type="ORF">GHT07_16090</name>
</gene>
<dbReference type="AlphaFoldDB" id="A0A844B260"/>
<comment type="caution">
    <text evidence="1">The sequence shown here is derived from an EMBL/GenBank/DDBJ whole genome shotgun (WGS) entry which is preliminary data.</text>
</comment>
<evidence type="ECO:0008006" key="3">
    <source>
        <dbReference type="Google" id="ProtNLM"/>
    </source>
</evidence>
<organism evidence="1 2">
    <name type="scientific">Caenimonas koreensis DSM 17982</name>
    <dbReference type="NCBI Taxonomy" id="1121255"/>
    <lineage>
        <taxon>Bacteria</taxon>
        <taxon>Pseudomonadati</taxon>
        <taxon>Pseudomonadota</taxon>
        <taxon>Betaproteobacteria</taxon>
        <taxon>Burkholderiales</taxon>
        <taxon>Comamonadaceae</taxon>
        <taxon>Caenimonas</taxon>
    </lineage>
</organism>
<accession>A0A844B260</accession>
<reference evidence="1 2" key="1">
    <citation type="submission" date="2019-11" db="EMBL/GenBank/DDBJ databases">
        <title>Caenimonas koreensis gen. nov., sp. nov., isolated from activated sludge.</title>
        <authorList>
            <person name="Seung H.R."/>
        </authorList>
    </citation>
    <scope>NUCLEOTIDE SEQUENCE [LARGE SCALE GENOMIC DNA]</scope>
    <source>
        <strain evidence="1 2">EMB320</strain>
    </source>
</reference>
<dbReference type="OrthoDB" id="8911849at2"/>
<proteinExistence type="predicted"/>
<dbReference type="RefSeq" id="WP_153586129.1">
    <property type="nucleotide sequence ID" value="NZ_WJBU01000016.1"/>
</dbReference>
<dbReference type="EMBL" id="WJBU01000016">
    <property type="protein sequence ID" value="MRD48808.1"/>
    <property type="molecule type" value="Genomic_DNA"/>
</dbReference>